<dbReference type="EMBL" id="FPBX01000073">
    <property type="protein sequence ID" value="SFV01023.1"/>
    <property type="molecule type" value="Genomic_DNA"/>
</dbReference>
<dbReference type="CDD" id="cd07008">
    <property type="entry name" value="cupin_yp_001338853-like"/>
    <property type="match status" value="1"/>
</dbReference>
<gene>
    <name evidence="3" type="ORF">SAMN04489707_10736</name>
</gene>
<dbReference type="Pfam" id="PF07883">
    <property type="entry name" value="Cupin_2"/>
    <property type="match status" value="1"/>
</dbReference>
<organism evidence="3 4">
    <name type="scientific">Paenacidovorax caeni</name>
    <dbReference type="NCBI Taxonomy" id="343013"/>
    <lineage>
        <taxon>Bacteria</taxon>
        <taxon>Pseudomonadati</taxon>
        <taxon>Pseudomonadota</taxon>
        <taxon>Betaproteobacteria</taxon>
        <taxon>Burkholderiales</taxon>
        <taxon>Comamonadaceae</taxon>
        <taxon>Paenacidovorax</taxon>
    </lineage>
</organism>
<proteinExistence type="predicted"/>
<dbReference type="SUPFAM" id="SSF51182">
    <property type="entry name" value="RmlC-like cupins"/>
    <property type="match status" value="1"/>
</dbReference>
<keyword evidence="4" id="KW-1185">Reference proteome</keyword>
<dbReference type="AlphaFoldDB" id="A0A1I7KU91"/>
<dbReference type="InterPro" id="IPR014710">
    <property type="entry name" value="RmlC-like_jellyroll"/>
</dbReference>
<dbReference type="InterPro" id="IPR013096">
    <property type="entry name" value="Cupin_2"/>
</dbReference>
<dbReference type="GO" id="GO:0046872">
    <property type="term" value="F:metal ion binding"/>
    <property type="evidence" value="ECO:0007669"/>
    <property type="project" value="UniProtKB-KW"/>
</dbReference>
<dbReference type="PANTHER" id="PTHR35848">
    <property type="entry name" value="OXALATE-BINDING PROTEIN"/>
    <property type="match status" value="1"/>
</dbReference>
<accession>A0A1I7KU91</accession>
<reference evidence="3 4" key="1">
    <citation type="submission" date="2016-10" db="EMBL/GenBank/DDBJ databases">
        <authorList>
            <person name="de Groot N.N."/>
        </authorList>
    </citation>
    <scope>NUCLEOTIDE SEQUENCE [LARGE SCALE GENOMIC DNA]</scope>
    <source>
        <strain evidence="3 4">R-24608</strain>
    </source>
</reference>
<name>A0A1I7KU91_9BURK</name>
<dbReference type="InterPro" id="IPR011051">
    <property type="entry name" value="RmlC_Cupin_sf"/>
</dbReference>
<keyword evidence="1" id="KW-0479">Metal-binding</keyword>
<evidence type="ECO:0000259" key="2">
    <source>
        <dbReference type="Pfam" id="PF07883"/>
    </source>
</evidence>
<evidence type="ECO:0000313" key="3">
    <source>
        <dbReference type="EMBL" id="SFV01023.1"/>
    </source>
</evidence>
<evidence type="ECO:0000256" key="1">
    <source>
        <dbReference type="ARBA" id="ARBA00022723"/>
    </source>
</evidence>
<dbReference type="Proteomes" id="UP000183656">
    <property type="component" value="Unassembled WGS sequence"/>
</dbReference>
<dbReference type="Gene3D" id="2.60.120.10">
    <property type="entry name" value="Jelly Rolls"/>
    <property type="match status" value="1"/>
</dbReference>
<feature type="domain" description="Cupin type-2" evidence="2">
    <location>
        <begin position="115"/>
        <end position="185"/>
    </location>
</feature>
<dbReference type="PANTHER" id="PTHR35848:SF6">
    <property type="entry name" value="CUPIN TYPE-2 DOMAIN-CONTAINING PROTEIN"/>
    <property type="match status" value="1"/>
</dbReference>
<dbReference type="InterPro" id="IPR051610">
    <property type="entry name" value="GPI/OXD"/>
</dbReference>
<sequence>MRLSSTGCFPNCVRQRNGNTSTEKSIFVLRKHRSNPPMNTDPQQRRVAPPFRAGYRQRRTLGYSCSVITSQAKLIFGVDMEMESRIFSVTEYIRPSDGEPIRSVVLETKDSAVVVWHAHPGQEITAHVHPDGQDTWTVISGEAEYYQGGGKVAHLKAGDIAIAKPGQVHGALNTSPVPFVFVSVVASGNAGFALAEK</sequence>
<evidence type="ECO:0000313" key="4">
    <source>
        <dbReference type="Proteomes" id="UP000183656"/>
    </source>
</evidence>
<protein>
    <submittedName>
        <fullName evidence="3">Cupin domain protein</fullName>
    </submittedName>
</protein>
<dbReference type="STRING" id="343013.SAMN04489707_10736"/>